<evidence type="ECO:0000313" key="2">
    <source>
        <dbReference type="Proteomes" id="UP001472677"/>
    </source>
</evidence>
<protein>
    <submittedName>
        <fullName evidence="1">Uncharacterized protein</fullName>
    </submittedName>
</protein>
<accession>A0ABR2CES8</accession>
<dbReference type="EMBL" id="JBBPBM010000054">
    <property type="protein sequence ID" value="KAK8518015.1"/>
    <property type="molecule type" value="Genomic_DNA"/>
</dbReference>
<name>A0ABR2CES8_9ROSI</name>
<keyword evidence="2" id="KW-1185">Reference proteome</keyword>
<sequence>MSLSIGMACFASTMNHILSLLRALDLVSLCGTRMYRRSSRCLVSILWTIPNIVVTSTTTIVEVGLLSTLSSVRLLAILAKWYLHRVSRAIY</sequence>
<gene>
    <name evidence="1" type="ORF">V6N12_033007</name>
</gene>
<organism evidence="1 2">
    <name type="scientific">Hibiscus sabdariffa</name>
    <name type="common">roselle</name>
    <dbReference type="NCBI Taxonomy" id="183260"/>
    <lineage>
        <taxon>Eukaryota</taxon>
        <taxon>Viridiplantae</taxon>
        <taxon>Streptophyta</taxon>
        <taxon>Embryophyta</taxon>
        <taxon>Tracheophyta</taxon>
        <taxon>Spermatophyta</taxon>
        <taxon>Magnoliopsida</taxon>
        <taxon>eudicotyledons</taxon>
        <taxon>Gunneridae</taxon>
        <taxon>Pentapetalae</taxon>
        <taxon>rosids</taxon>
        <taxon>malvids</taxon>
        <taxon>Malvales</taxon>
        <taxon>Malvaceae</taxon>
        <taxon>Malvoideae</taxon>
        <taxon>Hibiscus</taxon>
    </lineage>
</organism>
<evidence type="ECO:0000313" key="1">
    <source>
        <dbReference type="EMBL" id="KAK8518015.1"/>
    </source>
</evidence>
<dbReference type="Proteomes" id="UP001472677">
    <property type="component" value="Unassembled WGS sequence"/>
</dbReference>
<comment type="caution">
    <text evidence="1">The sequence shown here is derived from an EMBL/GenBank/DDBJ whole genome shotgun (WGS) entry which is preliminary data.</text>
</comment>
<proteinExistence type="predicted"/>
<reference evidence="1 2" key="1">
    <citation type="journal article" date="2024" name="G3 (Bethesda)">
        <title>Genome assembly of Hibiscus sabdariffa L. provides insights into metabolisms of medicinal natural products.</title>
        <authorList>
            <person name="Kim T."/>
        </authorList>
    </citation>
    <scope>NUCLEOTIDE SEQUENCE [LARGE SCALE GENOMIC DNA]</scope>
    <source>
        <strain evidence="1">TK-2024</strain>
        <tissue evidence="1">Old leaves</tissue>
    </source>
</reference>